<dbReference type="EMBL" id="JAQQPM010000006">
    <property type="protein sequence ID" value="KAK2072705.1"/>
    <property type="molecule type" value="Genomic_DNA"/>
</dbReference>
<name>A0AAD9MF52_9PEZI</name>
<feature type="region of interest" description="Disordered" evidence="1">
    <location>
        <begin position="76"/>
        <end position="100"/>
    </location>
</feature>
<gene>
    <name evidence="2" type="ORF">P8C59_007042</name>
</gene>
<reference evidence="2" key="1">
    <citation type="journal article" date="2023" name="Mol. Plant Microbe Interact.">
        <title>Elucidating the Obligate Nature and Biological Capacity of an Invasive Fungal Corn Pathogen.</title>
        <authorList>
            <person name="MacCready J.S."/>
            <person name="Roggenkamp E.M."/>
            <person name="Gdanetz K."/>
            <person name="Chilvers M.I."/>
        </authorList>
    </citation>
    <scope>NUCLEOTIDE SEQUENCE</scope>
    <source>
        <strain evidence="2">PM02</strain>
    </source>
</reference>
<protein>
    <submittedName>
        <fullName evidence="2">Uncharacterized protein</fullName>
    </submittedName>
</protein>
<keyword evidence="3" id="KW-1185">Reference proteome</keyword>
<dbReference type="Proteomes" id="UP001217918">
    <property type="component" value="Unassembled WGS sequence"/>
</dbReference>
<organism evidence="2 3">
    <name type="scientific">Phyllachora maydis</name>
    <dbReference type="NCBI Taxonomy" id="1825666"/>
    <lineage>
        <taxon>Eukaryota</taxon>
        <taxon>Fungi</taxon>
        <taxon>Dikarya</taxon>
        <taxon>Ascomycota</taxon>
        <taxon>Pezizomycotina</taxon>
        <taxon>Sordariomycetes</taxon>
        <taxon>Sordariomycetidae</taxon>
        <taxon>Phyllachorales</taxon>
        <taxon>Phyllachoraceae</taxon>
        <taxon>Phyllachora</taxon>
    </lineage>
</organism>
<evidence type="ECO:0000256" key="1">
    <source>
        <dbReference type="SAM" id="MobiDB-lite"/>
    </source>
</evidence>
<proteinExistence type="predicted"/>
<accession>A0AAD9MF52</accession>
<comment type="caution">
    <text evidence="2">The sequence shown here is derived from an EMBL/GenBank/DDBJ whole genome shotgun (WGS) entry which is preliminary data.</text>
</comment>
<feature type="compositionally biased region" description="Polar residues" evidence="1">
    <location>
        <begin position="91"/>
        <end position="100"/>
    </location>
</feature>
<sequence>MGNPLLSLQPSGHTLNFCRRIYNTRCQLIIRRFYDCCYTCDFNYKDQFGYNYRWSIFTLWSRRVSRFKFCCNVKPGRDDSYIDSGPEAGHVTSNDIRSGN</sequence>
<evidence type="ECO:0000313" key="3">
    <source>
        <dbReference type="Proteomes" id="UP001217918"/>
    </source>
</evidence>
<dbReference type="AlphaFoldDB" id="A0AAD9MF52"/>
<evidence type="ECO:0000313" key="2">
    <source>
        <dbReference type="EMBL" id="KAK2072705.1"/>
    </source>
</evidence>